<feature type="transmembrane region" description="Helical" evidence="7">
    <location>
        <begin position="142"/>
        <end position="161"/>
    </location>
</feature>
<dbReference type="OrthoDB" id="152280at2"/>
<keyword evidence="6 7" id="KW-0472">Membrane</keyword>
<reference evidence="9 10" key="2">
    <citation type="journal article" date="2016" name="Genome Announc.">
        <title>Genome Sequence of a Gram-Positive Diazotroph, Paenibacillus durus Type Strain ATCC 35681.</title>
        <authorList>
            <person name="Halim M.A."/>
            <person name="Rahman A.Y."/>
            <person name="Sim K.S."/>
            <person name="Yam H.C."/>
            <person name="Rahim A.A."/>
            <person name="Ghazali A.H."/>
            <person name="Najimudin N."/>
        </authorList>
    </citation>
    <scope>NUCLEOTIDE SEQUENCE [LARGE SCALE GENOMIC DNA]</scope>
    <source>
        <strain evidence="9 10">ATCC 35681</strain>
    </source>
</reference>
<keyword evidence="5 7" id="KW-1133">Transmembrane helix</keyword>
<dbReference type="RefSeq" id="WP_046724071.1">
    <property type="nucleotide sequence ID" value="NZ_ASQQ01000739.1"/>
</dbReference>
<keyword evidence="3" id="KW-1003">Cell membrane</keyword>
<evidence type="ECO:0000256" key="5">
    <source>
        <dbReference type="ARBA" id="ARBA00022989"/>
    </source>
</evidence>
<accession>A0A0F7CKF9</accession>
<dbReference type="GO" id="GO:0005886">
    <property type="term" value="C:plasma membrane"/>
    <property type="evidence" value="ECO:0007669"/>
    <property type="project" value="UniProtKB-SubCell"/>
</dbReference>
<dbReference type="PATRIC" id="fig|1333534.5.peg.915"/>
<feature type="transmembrane region" description="Helical" evidence="7">
    <location>
        <begin position="55"/>
        <end position="77"/>
    </location>
</feature>
<comment type="similarity">
    <text evidence="7">Belongs to the binding-protein-dependent transport system permease family.</text>
</comment>
<feature type="transmembrane region" description="Helical" evidence="7">
    <location>
        <begin position="84"/>
        <end position="104"/>
    </location>
</feature>
<comment type="subcellular location">
    <subcellularLocation>
        <location evidence="1 7">Cell membrane</location>
        <topology evidence="1 7">Multi-pass membrane protein</topology>
    </subcellularLocation>
</comment>
<evidence type="ECO:0000256" key="3">
    <source>
        <dbReference type="ARBA" id="ARBA00022475"/>
    </source>
</evidence>
<keyword evidence="2 7" id="KW-0813">Transport</keyword>
<dbReference type="PANTHER" id="PTHR30193">
    <property type="entry name" value="ABC TRANSPORTER PERMEASE PROTEIN"/>
    <property type="match status" value="1"/>
</dbReference>
<proteinExistence type="inferred from homology"/>
<dbReference type="InterPro" id="IPR000515">
    <property type="entry name" value="MetI-like"/>
</dbReference>
<dbReference type="Proteomes" id="UP000034189">
    <property type="component" value="Chromosome"/>
</dbReference>
<dbReference type="SUPFAM" id="SSF161098">
    <property type="entry name" value="MetI-like"/>
    <property type="match status" value="1"/>
</dbReference>
<evidence type="ECO:0000313" key="10">
    <source>
        <dbReference type="Proteomes" id="UP000034189"/>
    </source>
</evidence>
<dbReference type="GO" id="GO:0055085">
    <property type="term" value="P:transmembrane transport"/>
    <property type="evidence" value="ECO:0007669"/>
    <property type="project" value="InterPro"/>
</dbReference>
<feature type="domain" description="ABC transmembrane type-1" evidence="8">
    <location>
        <begin position="54"/>
        <end position="266"/>
    </location>
</feature>
<evidence type="ECO:0000256" key="6">
    <source>
        <dbReference type="ARBA" id="ARBA00023136"/>
    </source>
</evidence>
<evidence type="ECO:0000256" key="1">
    <source>
        <dbReference type="ARBA" id="ARBA00004651"/>
    </source>
</evidence>
<organism evidence="9 10">
    <name type="scientific">Paenibacillus durus ATCC 35681</name>
    <dbReference type="NCBI Taxonomy" id="1333534"/>
    <lineage>
        <taxon>Bacteria</taxon>
        <taxon>Bacillati</taxon>
        <taxon>Bacillota</taxon>
        <taxon>Bacilli</taxon>
        <taxon>Bacillales</taxon>
        <taxon>Paenibacillaceae</taxon>
        <taxon>Paenibacillus</taxon>
    </lineage>
</organism>
<dbReference type="InterPro" id="IPR035906">
    <property type="entry name" value="MetI-like_sf"/>
</dbReference>
<keyword evidence="4 7" id="KW-0812">Transmembrane</keyword>
<dbReference type="PANTHER" id="PTHR30193:SF37">
    <property type="entry name" value="INNER MEMBRANE ABC TRANSPORTER PERMEASE PROTEIN YCJO"/>
    <property type="match status" value="1"/>
</dbReference>
<evidence type="ECO:0000259" key="8">
    <source>
        <dbReference type="PROSITE" id="PS50928"/>
    </source>
</evidence>
<dbReference type="CDD" id="cd06261">
    <property type="entry name" value="TM_PBP2"/>
    <property type="match status" value="1"/>
</dbReference>
<dbReference type="HOGENOM" id="CLU_016047_0_0_9"/>
<dbReference type="InterPro" id="IPR051393">
    <property type="entry name" value="ABC_transporter_permease"/>
</dbReference>
<dbReference type="AlphaFoldDB" id="A0A0F7CKF9"/>
<protein>
    <submittedName>
        <fullName evidence="9">ABC transporter permease</fullName>
    </submittedName>
</protein>
<gene>
    <name evidence="9" type="ORF">VK70_04195</name>
</gene>
<evidence type="ECO:0000256" key="2">
    <source>
        <dbReference type="ARBA" id="ARBA00022448"/>
    </source>
</evidence>
<dbReference type="Gene3D" id="1.10.3720.10">
    <property type="entry name" value="MetI-like"/>
    <property type="match status" value="1"/>
</dbReference>
<evidence type="ECO:0000256" key="7">
    <source>
        <dbReference type="RuleBase" id="RU363032"/>
    </source>
</evidence>
<evidence type="ECO:0000256" key="4">
    <source>
        <dbReference type="ARBA" id="ARBA00022692"/>
    </source>
</evidence>
<evidence type="ECO:0000313" key="9">
    <source>
        <dbReference type="EMBL" id="AKG37591.1"/>
    </source>
</evidence>
<name>A0A0F7CKF9_PAEDU</name>
<dbReference type="PROSITE" id="PS50928">
    <property type="entry name" value="ABC_TM1"/>
    <property type="match status" value="1"/>
</dbReference>
<sequence length="278" mass="30735">MLFYAGLVLYPIAMSLWYSLLDWNGIGTGEFIGLKNYQEALMNDPIFWNSLKNTLIYVVTAMGQVAFALFIAILMSLFVKRSNFLVSSYFMPVILSVVVIGQLWKSIYNPASSGGMLSSLLLSMGLDSWVKDWLADSATATYALAFVLVWQYFGYHLLIQFTGLQNVPEDLYEAAKIDGASGFQTVRNITLPLMMPVIKISVVLATIGSLKSFELVMAMTGGGPANLTEVLSSHFYNVSFQTFRSGYGSAISTILIILCFALTFLVNLSFRRSEKALS</sequence>
<dbReference type="EMBL" id="CP011114">
    <property type="protein sequence ID" value="AKG37591.1"/>
    <property type="molecule type" value="Genomic_DNA"/>
</dbReference>
<feature type="transmembrane region" description="Helical" evidence="7">
    <location>
        <begin position="247"/>
        <end position="270"/>
    </location>
</feature>
<dbReference type="Pfam" id="PF00528">
    <property type="entry name" value="BPD_transp_1"/>
    <property type="match status" value="1"/>
</dbReference>
<reference evidence="9 10" key="1">
    <citation type="submission" date="2015-03" db="EMBL/GenBank/DDBJ databases">
        <authorList>
            <person name="Abdul Halim M."/>
        </authorList>
    </citation>
    <scope>NUCLEOTIDE SEQUENCE [LARGE SCALE GENOMIC DNA]</scope>
    <source>
        <strain evidence="9 10">ATCC 35681</strain>
    </source>
</reference>